<dbReference type="PANTHER" id="PTHR34858:SF1">
    <property type="entry name" value="CYSO-CYSTEINE PEPTIDASE"/>
    <property type="match status" value="1"/>
</dbReference>
<dbReference type="PROSITE" id="PS50249">
    <property type="entry name" value="MPN"/>
    <property type="match status" value="1"/>
</dbReference>
<keyword evidence="2" id="KW-0479">Metal-binding</keyword>
<dbReference type="Gene3D" id="3.40.140.10">
    <property type="entry name" value="Cytidine Deaminase, domain 2"/>
    <property type="match status" value="1"/>
</dbReference>
<protein>
    <submittedName>
        <fullName evidence="7">Proteasome lid subunit RPN8/RPN11, contains Jab1/MPN metalloenzyme (JAMM) motif</fullName>
    </submittedName>
</protein>
<keyword evidence="3" id="KW-0378">Hydrolase</keyword>
<dbReference type="SUPFAM" id="SSF102712">
    <property type="entry name" value="JAB1/MPN domain"/>
    <property type="match status" value="1"/>
</dbReference>
<dbReference type="GO" id="GO:0008235">
    <property type="term" value="F:metalloexopeptidase activity"/>
    <property type="evidence" value="ECO:0007669"/>
    <property type="project" value="TreeGrafter"/>
</dbReference>
<dbReference type="Proteomes" id="UP000185062">
    <property type="component" value="Unassembled WGS sequence"/>
</dbReference>
<evidence type="ECO:0000256" key="4">
    <source>
        <dbReference type="ARBA" id="ARBA00022833"/>
    </source>
</evidence>
<keyword evidence="5" id="KW-0482">Metalloprotease</keyword>
<dbReference type="SMART" id="SM00232">
    <property type="entry name" value="JAB_MPN"/>
    <property type="match status" value="1"/>
</dbReference>
<dbReference type="CDD" id="cd08070">
    <property type="entry name" value="MPN_like"/>
    <property type="match status" value="1"/>
</dbReference>
<keyword evidence="1" id="KW-0645">Protease</keyword>
<accession>A0A1N6IWQ8</accession>
<gene>
    <name evidence="7" type="ORF">SAMN02743940_2138</name>
</gene>
<evidence type="ECO:0000313" key="7">
    <source>
        <dbReference type="EMBL" id="SIO36472.1"/>
    </source>
</evidence>
<keyword evidence="4" id="KW-0862">Zinc</keyword>
<organism evidence="7 8">
    <name type="scientific">Nitrosomonas cryotolerans ATCC 49181</name>
    <dbReference type="NCBI Taxonomy" id="1131553"/>
    <lineage>
        <taxon>Bacteria</taxon>
        <taxon>Pseudomonadati</taxon>
        <taxon>Pseudomonadota</taxon>
        <taxon>Betaproteobacteria</taxon>
        <taxon>Nitrosomonadales</taxon>
        <taxon>Nitrosomonadaceae</taxon>
        <taxon>Nitrosomonas</taxon>
    </lineage>
</organism>
<dbReference type="EMBL" id="FSRO01000001">
    <property type="protein sequence ID" value="SIO36472.1"/>
    <property type="molecule type" value="Genomic_DNA"/>
</dbReference>
<dbReference type="InterPro" id="IPR028090">
    <property type="entry name" value="JAB_dom_prok"/>
</dbReference>
<dbReference type="GO" id="GO:0008270">
    <property type="term" value="F:zinc ion binding"/>
    <property type="evidence" value="ECO:0007669"/>
    <property type="project" value="TreeGrafter"/>
</dbReference>
<dbReference type="GO" id="GO:0006508">
    <property type="term" value="P:proteolysis"/>
    <property type="evidence" value="ECO:0007669"/>
    <property type="project" value="UniProtKB-KW"/>
</dbReference>
<evidence type="ECO:0000313" key="8">
    <source>
        <dbReference type="Proteomes" id="UP000185062"/>
    </source>
</evidence>
<dbReference type="InterPro" id="IPR037518">
    <property type="entry name" value="MPN"/>
</dbReference>
<evidence type="ECO:0000256" key="5">
    <source>
        <dbReference type="ARBA" id="ARBA00023049"/>
    </source>
</evidence>
<dbReference type="AlphaFoldDB" id="A0A1N6IWQ8"/>
<dbReference type="Pfam" id="PF14464">
    <property type="entry name" value="Prok-JAB"/>
    <property type="match status" value="1"/>
</dbReference>
<sequence>MLTIHTKLVNAMIAQARQDHPIETCGIIAGPVKSNLPLRLIPMRNIAQSEDFFEFDSQQQLQVWREMEQRDEEPIVIYHSHTHSQAYPSHTDVQYATEPQAHYIIISTDQTYEDEIRSFRIVEKMVIEERVRIVKTYQSDLELMLA</sequence>
<evidence type="ECO:0000256" key="2">
    <source>
        <dbReference type="ARBA" id="ARBA00022723"/>
    </source>
</evidence>
<reference evidence="7 8" key="1">
    <citation type="submission" date="2016-12" db="EMBL/GenBank/DDBJ databases">
        <authorList>
            <person name="Song W.-J."/>
            <person name="Kurnit D.M."/>
        </authorList>
    </citation>
    <scope>NUCLEOTIDE SEQUENCE [LARGE SCALE GENOMIC DNA]</scope>
    <source>
        <strain evidence="7 8">ATCC 49181</strain>
    </source>
</reference>
<keyword evidence="7" id="KW-0647">Proteasome</keyword>
<dbReference type="eggNOG" id="COG1310">
    <property type="taxonomic scope" value="Bacteria"/>
</dbReference>
<keyword evidence="8" id="KW-1185">Reference proteome</keyword>
<evidence type="ECO:0000256" key="1">
    <source>
        <dbReference type="ARBA" id="ARBA00022670"/>
    </source>
</evidence>
<proteinExistence type="predicted"/>
<dbReference type="InterPro" id="IPR051929">
    <property type="entry name" value="VirAsm_ModProt"/>
</dbReference>
<dbReference type="PANTHER" id="PTHR34858">
    <property type="entry name" value="CYSO-CYSTEINE PEPTIDASE"/>
    <property type="match status" value="1"/>
</dbReference>
<evidence type="ECO:0000259" key="6">
    <source>
        <dbReference type="PROSITE" id="PS50249"/>
    </source>
</evidence>
<dbReference type="STRING" id="44575.SAMN05216419_102515"/>
<dbReference type="InterPro" id="IPR000555">
    <property type="entry name" value="JAMM/MPN+_dom"/>
</dbReference>
<feature type="domain" description="MPN" evidence="6">
    <location>
        <begin position="2"/>
        <end position="125"/>
    </location>
</feature>
<dbReference type="RefSeq" id="WP_028461845.1">
    <property type="nucleotide sequence ID" value="NZ_FSRO01000001.1"/>
</dbReference>
<name>A0A1N6IWQ8_9PROT</name>
<dbReference type="GO" id="GO:0000502">
    <property type="term" value="C:proteasome complex"/>
    <property type="evidence" value="ECO:0007669"/>
    <property type="project" value="UniProtKB-KW"/>
</dbReference>
<evidence type="ECO:0000256" key="3">
    <source>
        <dbReference type="ARBA" id="ARBA00022801"/>
    </source>
</evidence>